<dbReference type="InterPro" id="IPR045006">
    <property type="entry name" value="CHLI-like"/>
</dbReference>
<dbReference type="Gene3D" id="3.40.50.300">
    <property type="entry name" value="P-loop containing nucleotide triphosphate hydrolases"/>
    <property type="match status" value="1"/>
</dbReference>
<dbReference type="AlphaFoldDB" id="A0A7Y9S7E8"/>
<comment type="similarity">
    <text evidence="1">Belongs to the Mg-chelatase subunits D/I family. ComM subfamily.</text>
</comment>
<dbReference type="InterPro" id="IPR020568">
    <property type="entry name" value="Ribosomal_Su5_D2-typ_SF"/>
</dbReference>
<evidence type="ECO:0000256" key="1">
    <source>
        <dbReference type="ARBA" id="ARBA00006354"/>
    </source>
</evidence>
<sequence length="511" mass="54215">MSLGRTFAVALIGLNGHLVEVEADIGQTLPAFQLLGLPDASLMEAKERIRSAAHNAGIPLSRRKITINLLPASLPKRGSSFDLAMVMAALRAAGDIRDPGRTIFLAELGLDSRLRPIRGVLPAVMAAVRAGYPEVVVAPGNLEEASLVPGAVVRSFPGLAQVALEFGANPTDLILDTGQDAAAEIASPLEGREPDLKEVAGQPEAKAALEVAAAGGHHLMLLGPPGAGKTMLAERLPGLLPDLDDMQAMEVTAIHSLGAVVASRSELIRRPPFEKPHHTASMVSIVGGGSGLPRPGAASRAHRGVLFLDEAPEYDRRVLDALRQPLESGELILHRAAGTATYPARFQLVLAANPCPCGNATGKGMDCQCTPMARKRYFNRISGPLLDRVDIQLSIGRLSLAQLSAQGSAESSASVSARVREARERASVRLVRFGLGFNAEISGQLLRGPLRLPESTTRVVDHALERGMLTARGYDRVLRLAWTLADLASETQPGPEQLGQALSMRQHGFQR</sequence>
<dbReference type="InterPro" id="IPR027417">
    <property type="entry name" value="P-loop_NTPase"/>
</dbReference>
<gene>
    <name evidence="3" type="ORF">FHU41_000818</name>
</gene>
<dbReference type="RefSeq" id="WP_179388340.1">
    <property type="nucleotide sequence ID" value="NZ_JACBYQ010000001.1"/>
</dbReference>
<dbReference type="InterPro" id="IPR003593">
    <property type="entry name" value="AAA+_ATPase"/>
</dbReference>
<accession>A0A7Y9S7E8</accession>
<reference evidence="3 4" key="1">
    <citation type="submission" date="2020-07" db="EMBL/GenBank/DDBJ databases">
        <title>Sequencing the genomes of 1000 actinobacteria strains.</title>
        <authorList>
            <person name="Klenk H.-P."/>
        </authorList>
    </citation>
    <scope>NUCLEOTIDE SEQUENCE [LARGE SCALE GENOMIC DNA]</scope>
    <source>
        <strain evidence="3 4">DSM 102047</strain>
    </source>
</reference>
<name>A0A7Y9S7E8_9MICC</name>
<dbReference type="Pfam" id="PF13541">
    <property type="entry name" value="ChlI"/>
    <property type="match status" value="1"/>
</dbReference>
<dbReference type="Pfam" id="PF01078">
    <property type="entry name" value="Mg_chelatase"/>
    <property type="match status" value="1"/>
</dbReference>
<protein>
    <submittedName>
        <fullName evidence="3">Magnesium chelatase family protein</fullName>
    </submittedName>
</protein>
<dbReference type="SMART" id="SM00382">
    <property type="entry name" value="AAA"/>
    <property type="match status" value="1"/>
</dbReference>
<proteinExistence type="inferred from homology"/>
<dbReference type="PANTHER" id="PTHR32039">
    <property type="entry name" value="MAGNESIUM-CHELATASE SUBUNIT CHLI"/>
    <property type="match status" value="1"/>
</dbReference>
<feature type="domain" description="AAA+ ATPase" evidence="2">
    <location>
        <begin position="215"/>
        <end position="399"/>
    </location>
</feature>
<organism evidence="3 4">
    <name type="scientific">Psychromicrobium silvestre</name>
    <dbReference type="NCBI Taxonomy" id="1645614"/>
    <lineage>
        <taxon>Bacteria</taxon>
        <taxon>Bacillati</taxon>
        <taxon>Actinomycetota</taxon>
        <taxon>Actinomycetes</taxon>
        <taxon>Micrococcales</taxon>
        <taxon>Micrococcaceae</taxon>
        <taxon>Psychromicrobium</taxon>
    </lineage>
</organism>
<dbReference type="InterPro" id="IPR014721">
    <property type="entry name" value="Ribsml_uS5_D2-typ_fold_subgr"/>
</dbReference>
<dbReference type="EMBL" id="JACBYQ010000001">
    <property type="protein sequence ID" value="NYE94597.1"/>
    <property type="molecule type" value="Genomic_DNA"/>
</dbReference>
<keyword evidence="4" id="KW-1185">Reference proteome</keyword>
<dbReference type="Proteomes" id="UP000521748">
    <property type="component" value="Unassembled WGS sequence"/>
</dbReference>
<dbReference type="GO" id="GO:0005524">
    <property type="term" value="F:ATP binding"/>
    <property type="evidence" value="ECO:0007669"/>
    <property type="project" value="InterPro"/>
</dbReference>
<dbReference type="Gene3D" id="3.30.230.10">
    <property type="match status" value="1"/>
</dbReference>
<comment type="caution">
    <text evidence="3">The sequence shown here is derived from an EMBL/GenBank/DDBJ whole genome shotgun (WGS) entry which is preliminary data.</text>
</comment>
<dbReference type="InterPro" id="IPR004482">
    <property type="entry name" value="Mg_chelat-rel"/>
</dbReference>
<dbReference type="SUPFAM" id="SSF52540">
    <property type="entry name" value="P-loop containing nucleoside triphosphate hydrolases"/>
    <property type="match status" value="1"/>
</dbReference>
<evidence type="ECO:0000259" key="2">
    <source>
        <dbReference type="SMART" id="SM00382"/>
    </source>
</evidence>
<evidence type="ECO:0000313" key="4">
    <source>
        <dbReference type="Proteomes" id="UP000521748"/>
    </source>
</evidence>
<dbReference type="InterPro" id="IPR025158">
    <property type="entry name" value="Mg_chelat-rel_C"/>
</dbReference>
<evidence type="ECO:0000313" key="3">
    <source>
        <dbReference type="EMBL" id="NYE94597.1"/>
    </source>
</evidence>
<dbReference type="PANTHER" id="PTHR32039:SF7">
    <property type="entry name" value="COMPETENCE PROTEIN COMM"/>
    <property type="match status" value="1"/>
</dbReference>
<dbReference type="SUPFAM" id="SSF54211">
    <property type="entry name" value="Ribosomal protein S5 domain 2-like"/>
    <property type="match status" value="1"/>
</dbReference>
<dbReference type="Pfam" id="PF13335">
    <property type="entry name" value="Mg_chelatase_C"/>
    <property type="match status" value="1"/>
</dbReference>
<dbReference type="NCBIfam" id="TIGR00368">
    <property type="entry name" value="YifB family Mg chelatase-like AAA ATPase"/>
    <property type="match status" value="1"/>
</dbReference>
<dbReference type="InterPro" id="IPR000523">
    <property type="entry name" value="Mg_chelatse_chII-like_cat_dom"/>
</dbReference>